<evidence type="ECO:0000313" key="5">
    <source>
        <dbReference type="EMBL" id="JAI21836.1"/>
    </source>
</evidence>
<organism evidence="6">
    <name type="scientific">Bactrocera latifrons</name>
    <name type="common">Malaysian fruit fly</name>
    <name type="synonym">Chaetodacus latifrons</name>
    <dbReference type="NCBI Taxonomy" id="174628"/>
    <lineage>
        <taxon>Eukaryota</taxon>
        <taxon>Metazoa</taxon>
        <taxon>Ecdysozoa</taxon>
        <taxon>Arthropoda</taxon>
        <taxon>Hexapoda</taxon>
        <taxon>Insecta</taxon>
        <taxon>Pterygota</taxon>
        <taxon>Neoptera</taxon>
        <taxon>Endopterygota</taxon>
        <taxon>Diptera</taxon>
        <taxon>Brachycera</taxon>
        <taxon>Muscomorpha</taxon>
        <taxon>Tephritoidea</taxon>
        <taxon>Tephritidae</taxon>
        <taxon>Bactrocera</taxon>
        <taxon>Bactrocera</taxon>
    </lineage>
</organism>
<feature type="compositionally biased region" description="Basic and acidic residues" evidence="2">
    <location>
        <begin position="120"/>
        <end position="142"/>
    </location>
</feature>
<keyword evidence="3" id="KW-0812">Transmembrane</keyword>
<dbReference type="EMBL" id="GDHF01024649">
    <property type="protein sequence ID" value="JAI27665.1"/>
    <property type="molecule type" value="Transcribed_RNA"/>
</dbReference>
<dbReference type="EMBL" id="GDHF01030478">
    <property type="protein sequence ID" value="JAI21836.1"/>
    <property type="molecule type" value="Transcribed_RNA"/>
</dbReference>
<evidence type="ECO:0000256" key="3">
    <source>
        <dbReference type="SAM" id="Phobius"/>
    </source>
</evidence>
<dbReference type="AlphaFoldDB" id="A0A0K8UMS2"/>
<evidence type="ECO:0000313" key="6">
    <source>
        <dbReference type="EMBL" id="JAI27665.1"/>
    </source>
</evidence>
<keyword evidence="4" id="KW-0732">Signal</keyword>
<sequence>MTFYWWSHWFWITTLSTILLSITLVHTYPSQEISLEYNQDSKSVKAVTKLHQTTTSLEWSTTTPATLVTTSNKNTELDTVVAPIIQQQINHNAGSTDEELVSEDVDTKQVASAFSEVEDTSEHEKENIVENEDRPTAEEVEYKRSAESYNKTIEEPKRLADEESVEEPRVAAVVAEQRSASIEESRQKLNRANEELSNYTNSTRKRDGIRGNATCVNCKAGAHEPNSTAEATRTLEAPKALTNNSTTTAVNANSRIDSLHSGTLEWLNPMAVAAALPVPKLLTNAPQATDIDREVVTVPTESATVDAAAAATTQQRIPFTLENANKEDELRRAESEHRSRKSKVLSAEYKHINRYINYSSDSKSLLTRSAATTPNDFGGVEEGNISSEALSIQRTYFLDAGAISAICFTIFGVCCTVGTIGIVLYRRRYVNKPQALSEPDSSVYIDDSTMRLISFDDLQDNSDEMYSLDNDSFLNSLEAMTIQNYWTDTVKHTKL</sequence>
<feature type="chain" id="PRO_5014029930" evidence="4">
    <location>
        <begin position="28"/>
        <end position="495"/>
    </location>
</feature>
<proteinExistence type="predicted"/>
<feature type="coiled-coil region" evidence="1">
    <location>
        <begin position="175"/>
        <end position="202"/>
    </location>
</feature>
<gene>
    <name evidence="6" type="ORF">c0_g1_i11</name>
    <name evidence="5" type="ORF">c0_g1_i7</name>
</gene>
<evidence type="ECO:0000256" key="4">
    <source>
        <dbReference type="SAM" id="SignalP"/>
    </source>
</evidence>
<evidence type="ECO:0000256" key="2">
    <source>
        <dbReference type="SAM" id="MobiDB-lite"/>
    </source>
</evidence>
<reference evidence="6" key="1">
    <citation type="submission" date="2015-06" db="EMBL/GenBank/DDBJ databases">
        <authorList>
            <person name="Hoefler B.C."/>
            <person name="Straight P.D."/>
        </authorList>
    </citation>
    <scope>NUCLEOTIDE SEQUENCE</scope>
</reference>
<accession>A0A0K8UMS2</accession>
<protein>
    <submittedName>
        <fullName evidence="6">Uncharacterized protein</fullName>
    </submittedName>
</protein>
<evidence type="ECO:0000256" key="1">
    <source>
        <dbReference type="SAM" id="Coils"/>
    </source>
</evidence>
<keyword evidence="3" id="KW-1133">Transmembrane helix</keyword>
<feature type="region of interest" description="Disordered" evidence="2">
    <location>
        <begin position="114"/>
        <end position="142"/>
    </location>
</feature>
<name>A0A0K8UMS2_BACLA</name>
<feature type="signal peptide" evidence="4">
    <location>
        <begin position="1"/>
        <end position="27"/>
    </location>
</feature>
<keyword evidence="1" id="KW-0175">Coiled coil</keyword>
<keyword evidence="3" id="KW-0472">Membrane</keyword>
<feature type="transmembrane region" description="Helical" evidence="3">
    <location>
        <begin position="402"/>
        <end position="425"/>
    </location>
</feature>
<dbReference type="OrthoDB" id="8192800at2759"/>